<reference evidence="3 4" key="1">
    <citation type="submission" date="2015-03" db="EMBL/GenBank/DDBJ databases">
        <authorList>
            <consortium name="Pathogen Informatics"/>
        </authorList>
    </citation>
    <scope>NUCLEOTIDE SEQUENCE [LARGE SCALE GENOMIC DNA]</scope>
    <source>
        <strain evidence="2 3">M09401471</strain>
        <strain evidence="1 4">P00601463</strain>
    </source>
</reference>
<dbReference type="Proteomes" id="UP000048600">
    <property type="component" value="Unassembled WGS sequence"/>
</dbReference>
<dbReference type="AlphaFoldDB" id="A0A655J8Q6"/>
<evidence type="ECO:0000313" key="1">
    <source>
        <dbReference type="EMBL" id="COV93054.1"/>
    </source>
</evidence>
<dbReference type="EMBL" id="CHKL01000072">
    <property type="protein sequence ID" value="COV93054.1"/>
    <property type="molecule type" value="Genomic_DNA"/>
</dbReference>
<evidence type="ECO:0000313" key="3">
    <source>
        <dbReference type="Proteomes" id="UP000044938"/>
    </source>
</evidence>
<proteinExistence type="predicted"/>
<evidence type="ECO:0000313" key="4">
    <source>
        <dbReference type="Proteomes" id="UP000048600"/>
    </source>
</evidence>
<dbReference type="EMBL" id="CSAJ01000413">
    <property type="protein sequence ID" value="COW58782.1"/>
    <property type="molecule type" value="Genomic_DNA"/>
</dbReference>
<name>A0A655J8Q6_MYCTX</name>
<dbReference type="Proteomes" id="UP000044938">
    <property type="component" value="Unassembled WGS sequence"/>
</dbReference>
<gene>
    <name evidence="2" type="ORF">ERS007720_02896</name>
    <name evidence="1" type="ORF">ERS007741_00981</name>
</gene>
<protein>
    <submittedName>
        <fullName evidence="2">Uncharacterized protein</fullName>
    </submittedName>
</protein>
<evidence type="ECO:0000313" key="2">
    <source>
        <dbReference type="EMBL" id="COW58782.1"/>
    </source>
</evidence>
<organism evidence="2 3">
    <name type="scientific">Mycobacterium tuberculosis</name>
    <dbReference type="NCBI Taxonomy" id="1773"/>
    <lineage>
        <taxon>Bacteria</taxon>
        <taxon>Bacillati</taxon>
        <taxon>Actinomycetota</taxon>
        <taxon>Actinomycetes</taxon>
        <taxon>Mycobacteriales</taxon>
        <taxon>Mycobacteriaceae</taxon>
        <taxon>Mycobacterium</taxon>
        <taxon>Mycobacterium tuberculosis complex</taxon>
    </lineage>
</organism>
<accession>A0A655J8Q6</accession>
<sequence>MRRPVSSMRVNRPQCARVPYSAESLVRVEASWYGRTLRAIPEVLSQVGYQQADHGESLLTSHHCCLGAAEGARPGWVGSSAGALSGLLDSWAEASTAHAARIGDHSYGMHLAAVGFAEMEEHNAAALAAVYPTGGGSARCDGVDVS</sequence>